<dbReference type="PANTHER" id="PTHR10648:SF1">
    <property type="entry name" value="SERINE_THREONINE-PROTEIN PHOSPHATASE 4 REGULATORY SUBUNIT 1"/>
    <property type="match status" value="1"/>
</dbReference>
<dbReference type="AlphaFoldDB" id="A0A0C9YEV5"/>
<feature type="region of interest" description="Disordered" evidence="3">
    <location>
        <begin position="1"/>
        <end position="118"/>
    </location>
</feature>
<evidence type="ECO:0000256" key="1">
    <source>
        <dbReference type="ARBA" id="ARBA00022737"/>
    </source>
</evidence>
<feature type="region of interest" description="Disordered" evidence="3">
    <location>
        <begin position="441"/>
        <end position="481"/>
    </location>
</feature>
<gene>
    <name evidence="4" type="ORF">PISMIDRAFT_459498</name>
</gene>
<dbReference type="InterPro" id="IPR051023">
    <property type="entry name" value="PP2A_Regulatory_Subunit_A"/>
</dbReference>
<dbReference type="OrthoDB" id="340346at2759"/>
<dbReference type="SUPFAM" id="SSF48371">
    <property type="entry name" value="ARM repeat"/>
    <property type="match status" value="1"/>
</dbReference>
<evidence type="ECO:0000256" key="3">
    <source>
        <dbReference type="SAM" id="MobiDB-lite"/>
    </source>
</evidence>
<dbReference type="GO" id="GO:0005737">
    <property type="term" value="C:cytoplasm"/>
    <property type="evidence" value="ECO:0007669"/>
    <property type="project" value="TreeGrafter"/>
</dbReference>
<sequence>MSHVDIQHSCSSAQLTPSEHSSRSSPSSARPTVPPNHINLTAPQVLGAFVSSPSVRDNPFESPPSSPPLPFYTAPSTPLTSPQAEDPPLNSTALSLQQSSGATSRFTSPPHTNPLLPPLTPPVELATDPLVEAYPVIDTAADFTLDDEGLSTLEKIYLFSRSRSAHHRVFISHALPSFLAHVTPLEAVEYVLPLLPSLAMDEDEAVKEALASELVGILWWFLTRCRLVEESIGSTDCQPNYTDGDVTLMSVQAFTPILGTLLLSPNGMVSGPTRCAVVDLLGRMKKADAVDEGVEKDDSANDCGLFGRSQRKLFADEVLQQIVIGIGKLDLPVEEEVVDVWYDASARTPAMEIPGQTSTSATVDQLYDPAVNPYFPVPPPSPSSPVSPLPPCSSMDIPVPIPSVAVVPPSPPPCATPLIEFSPTEPPSPITSISFHYEGAGSSPTRMANPYGSVLPAAPHSTDVEERREAEDESDANEQAAVGRLSSMSLIAAVTAGGSLGPEIQRAFVREVERAGKDPVYWVRREASFALGALAKVVPEELVVLTLLPLFESLRSDSVWNVRHSSLFALPAVLSRLSPSLRRAVALSTIIPLSRDESPAVRSGVLEALGEVLYTFHTDKDGPPSELLRLFLGREQSHKEQHPVTCRMPGAMWSVLPNLDLIDDPARPLACAFNYPAVALTLGPARWGELREYYLTLAQCRMPKVRRTLAASLGELARVIGAENATRDLLQVWWDAMQYEDDGDVRLKAIEALPQFVDSLGEGKARDDVFSGLVKAWEEGWLSRNWRARESLLQMLADLVGSPSHPDCVHRLLKNGLEDDFGTVRDAAIRVVSRIWADYDTWAVVLDGLRRDITALAYAHSYRKRMTYIACQQSLVLMKEKNPFSMNDTNWEAVRQLARDRVVGVRIGVARLAKSLYGKHLF</sequence>
<organism evidence="4 5">
    <name type="scientific">Pisolithus microcarpus 441</name>
    <dbReference type="NCBI Taxonomy" id="765257"/>
    <lineage>
        <taxon>Eukaryota</taxon>
        <taxon>Fungi</taxon>
        <taxon>Dikarya</taxon>
        <taxon>Basidiomycota</taxon>
        <taxon>Agaricomycotina</taxon>
        <taxon>Agaricomycetes</taxon>
        <taxon>Agaricomycetidae</taxon>
        <taxon>Boletales</taxon>
        <taxon>Sclerodermatineae</taxon>
        <taxon>Pisolithaceae</taxon>
        <taxon>Pisolithus</taxon>
    </lineage>
</organism>
<dbReference type="HOGENOM" id="CLU_006095_0_0_1"/>
<dbReference type="Gene3D" id="1.25.10.10">
    <property type="entry name" value="Leucine-rich Repeat Variant"/>
    <property type="match status" value="1"/>
</dbReference>
<name>A0A0C9YEV5_9AGAM</name>
<feature type="compositionally biased region" description="Low complexity" evidence="3">
    <location>
        <begin position="17"/>
        <end position="31"/>
    </location>
</feature>
<evidence type="ECO:0000313" key="5">
    <source>
        <dbReference type="Proteomes" id="UP000054018"/>
    </source>
</evidence>
<evidence type="ECO:0008006" key="6">
    <source>
        <dbReference type="Google" id="ProtNLM"/>
    </source>
</evidence>
<evidence type="ECO:0000313" key="4">
    <source>
        <dbReference type="EMBL" id="KIK23390.1"/>
    </source>
</evidence>
<dbReference type="InterPro" id="IPR016024">
    <property type="entry name" value="ARM-type_fold"/>
</dbReference>
<feature type="repeat" description="HEAT" evidence="2">
    <location>
        <begin position="547"/>
        <end position="584"/>
    </location>
</feature>
<feature type="compositionally biased region" description="Pro residues" evidence="3">
    <location>
        <begin position="61"/>
        <end position="70"/>
    </location>
</feature>
<feature type="compositionally biased region" description="Polar residues" evidence="3">
    <location>
        <begin position="74"/>
        <end position="106"/>
    </location>
</feature>
<keyword evidence="5" id="KW-1185">Reference proteome</keyword>
<protein>
    <recommendedName>
        <fullName evidence="6">ARM repeat-containing protein</fullName>
    </recommendedName>
</protein>
<proteinExistence type="predicted"/>
<accession>A0A0C9YEV5</accession>
<dbReference type="PROSITE" id="PS50077">
    <property type="entry name" value="HEAT_REPEAT"/>
    <property type="match status" value="1"/>
</dbReference>
<evidence type="ECO:0000256" key="2">
    <source>
        <dbReference type="PROSITE-ProRule" id="PRU00103"/>
    </source>
</evidence>
<dbReference type="InterPro" id="IPR011989">
    <property type="entry name" value="ARM-like"/>
</dbReference>
<reference evidence="4 5" key="1">
    <citation type="submission" date="2014-04" db="EMBL/GenBank/DDBJ databases">
        <authorList>
            <consortium name="DOE Joint Genome Institute"/>
            <person name="Kuo A."/>
            <person name="Kohler A."/>
            <person name="Costa M.D."/>
            <person name="Nagy L.G."/>
            <person name="Floudas D."/>
            <person name="Copeland A."/>
            <person name="Barry K.W."/>
            <person name="Cichocki N."/>
            <person name="Veneault-Fourrey C."/>
            <person name="LaButti K."/>
            <person name="Lindquist E.A."/>
            <person name="Lipzen A."/>
            <person name="Lundell T."/>
            <person name="Morin E."/>
            <person name="Murat C."/>
            <person name="Sun H."/>
            <person name="Tunlid A."/>
            <person name="Henrissat B."/>
            <person name="Grigoriev I.V."/>
            <person name="Hibbett D.S."/>
            <person name="Martin F."/>
            <person name="Nordberg H.P."/>
            <person name="Cantor M.N."/>
            <person name="Hua S.X."/>
        </authorList>
    </citation>
    <scope>NUCLEOTIDE SEQUENCE [LARGE SCALE GENOMIC DNA]</scope>
    <source>
        <strain evidence="4 5">441</strain>
    </source>
</reference>
<dbReference type="PANTHER" id="PTHR10648">
    <property type="entry name" value="SERINE/THREONINE-PROTEIN PHOSPHATASE PP2A 65 KDA REGULATORY SUBUNIT"/>
    <property type="match status" value="1"/>
</dbReference>
<reference evidence="5" key="2">
    <citation type="submission" date="2015-01" db="EMBL/GenBank/DDBJ databases">
        <title>Evolutionary Origins and Diversification of the Mycorrhizal Mutualists.</title>
        <authorList>
            <consortium name="DOE Joint Genome Institute"/>
            <consortium name="Mycorrhizal Genomics Consortium"/>
            <person name="Kohler A."/>
            <person name="Kuo A."/>
            <person name="Nagy L.G."/>
            <person name="Floudas D."/>
            <person name="Copeland A."/>
            <person name="Barry K.W."/>
            <person name="Cichocki N."/>
            <person name="Veneault-Fourrey C."/>
            <person name="LaButti K."/>
            <person name="Lindquist E.A."/>
            <person name="Lipzen A."/>
            <person name="Lundell T."/>
            <person name="Morin E."/>
            <person name="Murat C."/>
            <person name="Riley R."/>
            <person name="Ohm R."/>
            <person name="Sun H."/>
            <person name="Tunlid A."/>
            <person name="Henrissat B."/>
            <person name="Grigoriev I.V."/>
            <person name="Hibbett D.S."/>
            <person name="Martin F."/>
        </authorList>
    </citation>
    <scope>NUCLEOTIDE SEQUENCE [LARGE SCALE GENOMIC DNA]</scope>
    <source>
        <strain evidence="5">441</strain>
    </source>
</reference>
<dbReference type="InterPro" id="IPR021133">
    <property type="entry name" value="HEAT_type_2"/>
</dbReference>
<dbReference type="STRING" id="765257.A0A0C9YEV5"/>
<dbReference type="Proteomes" id="UP000054018">
    <property type="component" value="Unassembled WGS sequence"/>
</dbReference>
<dbReference type="GO" id="GO:0019888">
    <property type="term" value="F:protein phosphatase regulator activity"/>
    <property type="evidence" value="ECO:0007669"/>
    <property type="project" value="TreeGrafter"/>
</dbReference>
<keyword evidence="1" id="KW-0677">Repeat</keyword>
<dbReference type="EMBL" id="KN833726">
    <property type="protein sequence ID" value="KIK23390.1"/>
    <property type="molecule type" value="Genomic_DNA"/>
</dbReference>